<organism evidence="6 7">
    <name type="scientific">Alienimonas californiensis</name>
    <dbReference type="NCBI Taxonomy" id="2527989"/>
    <lineage>
        <taxon>Bacteria</taxon>
        <taxon>Pseudomonadati</taxon>
        <taxon>Planctomycetota</taxon>
        <taxon>Planctomycetia</taxon>
        <taxon>Planctomycetales</taxon>
        <taxon>Planctomycetaceae</taxon>
        <taxon>Alienimonas</taxon>
    </lineage>
</organism>
<feature type="compositionally biased region" description="Acidic residues" evidence="4">
    <location>
        <begin position="108"/>
        <end position="119"/>
    </location>
</feature>
<dbReference type="PANTHER" id="PTHR13504:SF38">
    <property type="entry name" value="FIDO DOMAIN-CONTAINING PROTEIN"/>
    <property type="match status" value="1"/>
</dbReference>
<dbReference type="InterPro" id="IPR036597">
    <property type="entry name" value="Fido-like_dom_sf"/>
</dbReference>
<feature type="active site" evidence="2">
    <location>
        <position position="230"/>
    </location>
</feature>
<evidence type="ECO:0000259" key="5">
    <source>
        <dbReference type="PROSITE" id="PS51459"/>
    </source>
</evidence>
<dbReference type="PROSITE" id="PS51459">
    <property type="entry name" value="FIDO"/>
    <property type="match status" value="1"/>
</dbReference>
<dbReference type="InterPro" id="IPR040198">
    <property type="entry name" value="Fido_containing"/>
</dbReference>
<evidence type="ECO:0000256" key="1">
    <source>
        <dbReference type="PIRSR" id="PIRSR038925-1"/>
    </source>
</evidence>
<gene>
    <name evidence="6" type="ORF">CA12_10680</name>
</gene>
<name>A0A517P6I3_9PLAN</name>
<dbReference type="Pfam" id="PF02661">
    <property type="entry name" value="Fic"/>
    <property type="match status" value="1"/>
</dbReference>
<dbReference type="InterPro" id="IPR026287">
    <property type="entry name" value="SoFic-like"/>
</dbReference>
<feature type="binding site" evidence="1">
    <location>
        <position position="272"/>
    </location>
    <ligand>
        <name>ATP</name>
        <dbReference type="ChEBI" id="CHEBI:30616"/>
    </ligand>
</feature>
<feature type="binding site" evidence="3">
    <location>
        <begin position="272"/>
        <end position="273"/>
    </location>
    <ligand>
        <name>ATP</name>
        <dbReference type="ChEBI" id="CHEBI:30616"/>
    </ligand>
</feature>
<dbReference type="PANTHER" id="PTHR13504">
    <property type="entry name" value="FIDO DOMAIN-CONTAINING PROTEIN DDB_G0283145"/>
    <property type="match status" value="1"/>
</dbReference>
<evidence type="ECO:0000313" key="6">
    <source>
        <dbReference type="EMBL" id="QDT14988.1"/>
    </source>
</evidence>
<keyword evidence="7" id="KW-1185">Reference proteome</keyword>
<feature type="binding site" evidence="1">
    <location>
        <position position="92"/>
    </location>
    <ligand>
        <name>ATP</name>
        <dbReference type="ChEBI" id="CHEBI:30616"/>
    </ligand>
</feature>
<reference evidence="6 7" key="1">
    <citation type="submission" date="2019-02" db="EMBL/GenBank/DDBJ databases">
        <title>Deep-cultivation of Planctomycetes and their phenomic and genomic characterization uncovers novel biology.</title>
        <authorList>
            <person name="Wiegand S."/>
            <person name="Jogler M."/>
            <person name="Boedeker C."/>
            <person name="Pinto D."/>
            <person name="Vollmers J."/>
            <person name="Rivas-Marin E."/>
            <person name="Kohn T."/>
            <person name="Peeters S.H."/>
            <person name="Heuer A."/>
            <person name="Rast P."/>
            <person name="Oberbeckmann S."/>
            <person name="Bunk B."/>
            <person name="Jeske O."/>
            <person name="Meyerdierks A."/>
            <person name="Storesund J.E."/>
            <person name="Kallscheuer N."/>
            <person name="Luecker S."/>
            <person name="Lage O.M."/>
            <person name="Pohl T."/>
            <person name="Merkel B.J."/>
            <person name="Hornburger P."/>
            <person name="Mueller R.-W."/>
            <person name="Bruemmer F."/>
            <person name="Labrenz M."/>
            <person name="Spormann A.M."/>
            <person name="Op den Camp H."/>
            <person name="Overmann J."/>
            <person name="Amann R."/>
            <person name="Jetten M.S.M."/>
            <person name="Mascher T."/>
            <person name="Medema M.H."/>
            <person name="Devos D.P."/>
            <person name="Kaster A.-K."/>
            <person name="Ovreas L."/>
            <person name="Rohde M."/>
            <person name="Galperin M.Y."/>
            <person name="Jogler C."/>
        </authorList>
    </citation>
    <scope>NUCLEOTIDE SEQUENCE [LARGE SCALE GENOMIC DNA]</scope>
    <source>
        <strain evidence="6 7">CA12</strain>
    </source>
</reference>
<feature type="domain" description="Fido" evidence="5">
    <location>
        <begin position="148"/>
        <end position="294"/>
    </location>
</feature>
<dbReference type="GO" id="GO:0016779">
    <property type="term" value="F:nucleotidyltransferase activity"/>
    <property type="evidence" value="ECO:0007669"/>
    <property type="project" value="UniProtKB-KW"/>
</dbReference>
<dbReference type="SUPFAM" id="SSF140931">
    <property type="entry name" value="Fic-like"/>
    <property type="match status" value="1"/>
</dbReference>
<dbReference type="InterPro" id="IPR003812">
    <property type="entry name" value="Fido"/>
</dbReference>
<dbReference type="GO" id="GO:0005524">
    <property type="term" value="F:ATP binding"/>
    <property type="evidence" value="ECO:0007669"/>
    <property type="project" value="UniProtKB-KW"/>
</dbReference>
<dbReference type="Proteomes" id="UP000318741">
    <property type="component" value="Chromosome"/>
</dbReference>
<dbReference type="PIRSF" id="PIRSF038925">
    <property type="entry name" value="AMP-prot_trans"/>
    <property type="match status" value="1"/>
</dbReference>
<dbReference type="EMBL" id="CP036265">
    <property type="protein sequence ID" value="QDT14988.1"/>
    <property type="molecule type" value="Genomic_DNA"/>
</dbReference>
<evidence type="ECO:0000256" key="2">
    <source>
        <dbReference type="PIRSR" id="PIRSR640198-1"/>
    </source>
</evidence>
<dbReference type="EC" id="2.7.7.-" evidence="6"/>
<keyword evidence="1" id="KW-0547">Nucleotide-binding</keyword>
<feature type="region of interest" description="Disordered" evidence="4">
    <location>
        <begin position="107"/>
        <end position="127"/>
    </location>
</feature>
<proteinExistence type="predicted"/>
<dbReference type="InterPro" id="IPR025758">
    <property type="entry name" value="Fic/DOC_N"/>
</dbReference>
<feature type="binding site" evidence="3">
    <location>
        <begin position="234"/>
        <end position="241"/>
    </location>
    <ligand>
        <name>ATP</name>
        <dbReference type="ChEBI" id="CHEBI:30616"/>
    </ligand>
</feature>
<evidence type="ECO:0000256" key="3">
    <source>
        <dbReference type="PIRSR" id="PIRSR640198-2"/>
    </source>
</evidence>
<sequence length="406" mass="45155">MNRDAFTADAPGELVSIRLPSRRPGGPWEEDWSFIPHPLPPDWEFPAQLWPLLAAAKERVGVLEGLSRLLPDPTVLLRPLVAREAVLSSKIEGTHVTPRELLLFELEGGPDDPDDAVEGESERRNARRETANLAGVLRVAAERGGRPLGLADLRGMHAALMAGVRGSDRHPGRFRTVQVSLGRDRKFIPPPPERLSDCLDAFGAYLTMSPRFQDPLVDAFLVHYQFEAIHPFEDGNGRIGRLLLALCFVQWGALTRPCLYLSPYFERFQQEYYDRLLAVSARGDWGGWIEYCLSGVVESADDTVRRCERLLAVRADFTRRVAAANGGARLVAVVDGLFESPFVRVAGLADRHGVHYNTALGDCRRLVDLGILEEVADLKPRTFRSPDLFHIAYDLTEPDGLVYTGT</sequence>
<dbReference type="KEGG" id="acaf:CA12_10680"/>
<keyword evidence="1" id="KW-0067">ATP-binding</keyword>
<protein>
    <submittedName>
        <fullName evidence="6">Adenosine monophosphate-protein transferase SoFic</fullName>
        <ecNumber evidence="6">2.7.7.-</ecNumber>
    </submittedName>
</protein>
<feature type="binding site" evidence="1">
    <location>
        <position position="230"/>
    </location>
    <ligand>
        <name>ATP</name>
        <dbReference type="ChEBI" id="CHEBI:30616"/>
    </ligand>
</feature>
<keyword evidence="6" id="KW-0548">Nucleotidyltransferase</keyword>
<dbReference type="RefSeq" id="WP_145357832.1">
    <property type="nucleotide sequence ID" value="NZ_CP036265.1"/>
</dbReference>
<dbReference type="AlphaFoldDB" id="A0A517P6I3"/>
<keyword evidence="6" id="KW-0808">Transferase</keyword>
<evidence type="ECO:0000313" key="7">
    <source>
        <dbReference type="Proteomes" id="UP000318741"/>
    </source>
</evidence>
<dbReference type="Gene3D" id="1.10.3290.10">
    <property type="entry name" value="Fido-like domain"/>
    <property type="match status" value="1"/>
</dbReference>
<dbReference type="OrthoDB" id="9813719at2"/>
<accession>A0A517P6I3</accession>
<feature type="binding site" evidence="1">
    <location>
        <begin position="235"/>
        <end position="241"/>
    </location>
    <ligand>
        <name>ATP</name>
        <dbReference type="ChEBI" id="CHEBI:30616"/>
    </ligand>
</feature>
<dbReference type="Pfam" id="PF13784">
    <property type="entry name" value="Fic_N"/>
    <property type="match status" value="1"/>
</dbReference>
<evidence type="ECO:0000256" key="4">
    <source>
        <dbReference type="SAM" id="MobiDB-lite"/>
    </source>
</evidence>